<dbReference type="NCBIfam" id="NF009905">
    <property type="entry name" value="PRK13368.1"/>
    <property type="match status" value="1"/>
</dbReference>
<dbReference type="NCBIfam" id="NF003952">
    <property type="entry name" value="PRK05450.1-5"/>
    <property type="match status" value="1"/>
</dbReference>
<dbReference type="EMBL" id="PKTG01000141">
    <property type="protein sequence ID" value="PLX15326.1"/>
    <property type="molecule type" value="Genomic_DNA"/>
</dbReference>
<comment type="similarity">
    <text evidence="4">Belongs to the KdsB family.</text>
</comment>
<dbReference type="GO" id="GO:0009103">
    <property type="term" value="P:lipopolysaccharide biosynthetic process"/>
    <property type="evidence" value="ECO:0007669"/>
    <property type="project" value="UniProtKB-UniRule"/>
</dbReference>
<dbReference type="EC" id="2.7.7.38" evidence="4"/>
<keyword evidence="4" id="KW-0963">Cytoplasm</keyword>
<dbReference type="Proteomes" id="UP000234857">
    <property type="component" value="Unassembled WGS sequence"/>
</dbReference>
<accession>A0A2N5Z9J2</accession>
<dbReference type="UniPathway" id="UPA00358">
    <property type="reaction ID" value="UER00476"/>
</dbReference>
<evidence type="ECO:0000256" key="2">
    <source>
        <dbReference type="ARBA" id="ARBA00022695"/>
    </source>
</evidence>
<dbReference type="InterPro" id="IPR003329">
    <property type="entry name" value="Cytidylyl_trans"/>
</dbReference>
<dbReference type="InterPro" id="IPR004528">
    <property type="entry name" value="KdsB"/>
</dbReference>
<keyword evidence="1 4" id="KW-0808">Transferase</keyword>
<comment type="catalytic activity">
    <reaction evidence="4">
        <text>3-deoxy-alpha-D-manno-oct-2-ulosonate + CTP = CMP-3-deoxy-beta-D-manno-octulosonate + diphosphate</text>
        <dbReference type="Rhea" id="RHEA:23448"/>
        <dbReference type="ChEBI" id="CHEBI:33019"/>
        <dbReference type="ChEBI" id="CHEBI:37563"/>
        <dbReference type="ChEBI" id="CHEBI:85986"/>
        <dbReference type="ChEBI" id="CHEBI:85987"/>
        <dbReference type="EC" id="2.7.7.38"/>
    </reaction>
</comment>
<dbReference type="GO" id="GO:0005829">
    <property type="term" value="C:cytosol"/>
    <property type="evidence" value="ECO:0007669"/>
    <property type="project" value="TreeGrafter"/>
</dbReference>
<comment type="subcellular location">
    <subcellularLocation>
        <location evidence="4">Cytoplasm</location>
    </subcellularLocation>
</comment>
<dbReference type="InterPro" id="IPR029044">
    <property type="entry name" value="Nucleotide-diphossugar_trans"/>
</dbReference>
<evidence type="ECO:0000313" key="6">
    <source>
        <dbReference type="Proteomes" id="UP000234857"/>
    </source>
</evidence>
<sequence>MKTVAILPARLGSTRLPEKPLADINGRSLIQRVYENVSSCSFLDKVIVATDSEKIIEEVKRFNGIAMMTSKDHQSGTDRIAEVAKDIETDIIINIQGDEPFIDSEIISKAFLPFKNGFRGISTLKTKIENEKELKDKNIVKVVCDKEDNALYFSRSFIPFVRDNDIKIDHFRHLGIYAYDKQTLLKFTALPMCDIEKAEKLEQLRALYSQIPIKVSEVVYAGIGIDTPDDLEKARILLR</sequence>
<dbReference type="SUPFAM" id="SSF53448">
    <property type="entry name" value="Nucleotide-diphospho-sugar transferases"/>
    <property type="match status" value="1"/>
</dbReference>
<comment type="function">
    <text evidence="4">Activates KDO (a required 8-carbon sugar) for incorporation into bacterial lipopolysaccharide in Gram-negative bacteria.</text>
</comment>
<dbReference type="NCBIfam" id="NF003950">
    <property type="entry name" value="PRK05450.1-3"/>
    <property type="match status" value="1"/>
</dbReference>
<comment type="caution">
    <text evidence="5">The sequence shown here is derived from an EMBL/GenBank/DDBJ whole genome shotgun (WGS) entry which is preliminary data.</text>
</comment>
<keyword evidence="3 4" id="KW-0448">Lipopolysaccharide biosynthesis</keyword>
<name>A0A2N5Z9J2_MUIH1</name>
<dbReference type="NCBIfam" id="TIGR00466">
    <property type="entry name" value="kdsB"/>
    <property type="match status" value="1"/>
</dbReference>
<dbReference type="Pfam" id="PF02348">
    <property type="entry name" value="CTP_transf_3"/>
    <property type="match status" value="1"/>
</dbReference>
<proteinExistence type="inferred from homology"/>
<organism evidence="5 6">
    <name type="scientific">Muiribacterium halophilum</name>
    <dbReference type="NCBI Taxonomy" id="2053465"/>
    <lineage>
        <taxon>Bacteria</taxon>
        <taxon>Candidatus Muiribacteriota</taxon>
        <taxon>Candidatus Muiribacteriia</taxon>
        <taxon>Candidatus Muiribacteriales</taxon>
        <taxon>Candidatus Muiribacteriaceae</taxon>
        <taxon>Candidatus Muiribacterium</taxon>
    </lineage>
</organism>
<dbReference type="HAMAP" id="MF_00057">
    <property type="entry name" value="KdsB"/>
    <property type="match status" value="1"/>
</dbReference>
<reference evidence="5 6" key="1">
    <citation type="submission" date="2017-11" db="EMBL/GenBank/DDBJ databases">
        <title>Genome-resolved metagenomics identifies genetic mobility, metabolic interactions, and unexpected diversity in perchlorate-reducing communities.</title>
        <authorList>
            <person name="Barnum T.P."/>
            <person name="Figueroa I.A."/>
            <person name="Carlstrom C.I."/>
            <person name="Lucas L.N."/>
            <person name="Engelbrektson A.L."/>
            <person name="Coates J.D."/>
        </authorList>
    </citation>
    <scope>NUCLEOTIDE SEQUENCE [LARGE SCALE GENOMIC DNA]</scope>
    <source>
        <strain evidence="5">BM706</strain>
    </source>
</reference>
<dbReference type="AlphaFoldDB" id="A0A2N5Z9J2"/>
<dbReference type="CDD" id="cd02517">
    <property type="entry name" value="CMP-KDO-Synthetase"/>
    <property type="match status" value="1"/>
</dbReference>
<dbReference type="GO" id="GO:0008690">
    <property type="term" value="F:3-deoxy-manno-octulosonate cytidylyltransferase activity"/>
    <property type="evidence" value="ECO:0007669"/>
    <property type="project" value="UniProtKB-UniRule"/>
</dbReference>
<keyword evidence="2 4" id="KW-0548">Nucleotidyltransferase</keyword>
<dbReference type="Gene3D" id="3.90.550.10">
    <property type="entry name" value="Spore Coat Polysaccharide Biosynthesis Protein SpsA, Chain A"/>
    <property type="match status" value="1"/>
</dbReference>
<protein>
    <recommendedName>
        <fullName evidence="4">3-deoxy-manno-octulosonate cytidylyltransferase</fullName>
        <ecNumber evidence="4">2.7.7.38</ecNumber>
    </recommendedName>
    <alternativeName>
        <fullName evidence="4">CMP-2-keto-3-deoxyoctulosonic acid synthase</fullName>
        <shortName evidence="4">CKS</shortName>
        <shortName evidence="4">CMP-KDO synthase</shortName>
    </alternativeName>
</protein>
<comment type="pathway">
    <text evidence="4">Nucleotide-sugar biosynthesis; CMP-3-deoxy-D-manno-octulosonate biosynthesis; CMP-3-deoxy-D-manno-octulosonate from 3-deoxy-D-manno-octulosonate and CTP: step 1/1.</text>
</comment>
<dbReference type="PANTHER" id="PTHR42866:SF2">
    <property type="entry name" value="3-DEOXY-MANNO-OCTULOSONATE CYTIDYLYLTRANSFERASE, MITOCHONDRIAL"/>
    <property type="match status" value="1"/>
</dbReference>
<evidence type="ECO:0000313" key="5">
    <source>
        <dbReference type="EMBL" id="PLX15326.1"/>
    </source>
</evidence>
<evidence type="ECO:0000256" key="4">
    <source>
        <dbReference type="HAMAP-Rule" id="MF_00057"/>
    </source>
</evidence>
<gene>
    <name evidence="4 5" type="primary">kdsB</name>
    <name evidence="5" type="ORF">C0601_13175</name>
</gene>
<evidence type="ECO:0000256" key="1">
    <source>
        <dbReference type="ARBA" id="ARBA00022679"/>
    </source>
</evidence>
<dbReference type="PANTHER" id="PTHR42866">
    <property type="entry name" value="3-DEOXY-MANNO-OCTULOSONATE CYTIDYLYLTRANSFERASE"/>
    <property type="match status" value="1"/>
</dbReference>
<evidence type="ECO:0000256" key="3">
    <source>
        <dbReference type="ARBA" id="ARBA00022985"/>
    </source>
</evidence>
<dbReference type="GO" id="GO:0033468">
    <property type="term" value="P:CMP-keto-3-deoxy-D-manno-octulosonic acid biosynthetic process"/>
    <property type="evidence" value="ECO:0007669"/>
    <property type="project" value="UniProtKB-UniRule"/>
</dbReference>